<organism evidence="2 3">
    <name type="scientific">Striga asiatica</name>
    <name type="common">Asiatic witchweed</name>
    <name type="synonym">Buchnera asiatica</name>
    <dbReference type="NCBI Taxonomy" id="4170"/>
    <lineage>
        <taxon>Eukaryota</taxon>
        <taxon>Viridiplantae</taxon>
        <taxon>Streptophyta</taxon>
        <taxon>Embryophyta</taxon>
        <taxon>Tracheophyta</taxon>
        <taxon>Spermatophyta</taxon>
        <taxon>Magnoliopsida</taxon>
        <taxon>eudicotyledons</taxon>
        <taxon>Gunneridae</taxon>
        <taxon>Pentapetalae</taxon>
        <taxon>asterids</taxon>
        <taxon>lamiids</taxon>
        <taxon>Lamiales</taxon>
        <taxon>Orobanchaceae</taxon>
        <taxon>Buchnereae</taxon>
        <taxon>Striga</taxon>
    </lineage>
</organism>
<comment type="caution">
    <text evidence="2">The sequence shown here is derived from an EMBL/GenBank/DDBJ whole genome shotgun (WGS) entry which is preliminary data.</text>
</comment>
<reference evidence="3" key="1">
    <citation type="journal article" date="2019" name="Curr. Biol.">
        <title>Genome Sequence of Striga asiatica Provides Insight into the Evolution of Plant Parasitism.</title>
        <authorList>
            <person name="Yoshida S."/>
            <person name="Kim S."/>
            <person name="Wafula E.K."/>
            <person name="Tanskanen J."/>
            <person name="Kim Y.M."/>
            <person name="Honaas L."/>
            <person name="Yang Z."/>
            <person name="Spallek T."/>
            <person name="Conn C.E."/>
            <person name="Ichihashi Y."/>
            <person name="Cheong K."/>
            <person name="Cui S."/>
            <person name="Der J.P."/>
            <person name="Gundlach H."/>
            <person name="Jiao Y."/>
            <person name="Hori C."/>
            <person name="Ishida J.K."/>
            <person name="Kasahara H."/>
            <person name="Kiba T."/>
            <person name="Kim M.S."/>
            <person name="Koo N."/>
            <person name="Laohavisit A."/>
            <person name="Lee Y.H."/>
            <person name="Lumba S."/>
            <person name="McCourt P."/>
            <person name="Mortimer J.C."/>
            <person name="Mutuku J.M."/>
            <person name="Nomura T."/>
            <person name="Sasaki-Sekimoto Y."/>
            <person name="Seto Y."/>
            <person name="Wang Y."/>
            <person name="Wakatake T."/>
            <person name="Sakakibara H."/>
            <person name="Demura T."/>
            <person name="Yamaguchi S."/>
            <person name="Yoneyama K."/>
            <person name="Manabe R.I."/>
            <person name="Nelson D.C."/>
            <person name="Schulman A.H."/>
            <person name="Timko M.P."/>
            <person name="dePamphilis C.W."/>
            <person name="Choi D."/>
            <person name="Shirasu K."/>
        </authorList>
    </citation>
    <scope>NUCLEOTIDE SEQUENCE [LARGE SCALE GENOMIC DNA]</scope>
    <source>
        <strain evidence="3">cv. UVA1</strain>
    </source>
</reference>
<evidence type="ECO:0000256" key="1">
    <source>
        <dbReference type="SAM" id="MobiDB-lite"/>
    </source>
</evidence>
<proteinExistence type="predicted"/>
<evidence type="ECO:0000313" key="2">
    <source>
        <dbReference type="EMBL" id="GER51462.1"/>
    </source>
</evidence>
<evidence type="ECO:0000313" key="3">
    <source>
        <dbReference type="Proteomes" id="UP000325081"/>
    </source>
</evidence>
<dbReference type="AlphaFoldDB" id="A0A5A7R294"/>
<name>A0A5A7R294_STRAF</name>
<accession>A0A5A7R294</accession>
<sequence length="150" mass="16662">MWAFTKNMNDIFKHMTTERTASIRRQTPLGEVEIGLLFREVYEGSDKTYLTEPRISQLKKRRESSRRPGSKQARQTNRIVSSGKWQAKREQGLYSPIQALLLELPSREATIALGLGKSAKSVRGSLAGCPKGKPQQATGTVGVCLAKEGE</sequence>
<feature type="compositionally biased region" description="Polar residues" evidence="1">
    <location>
        <begin position="72"/>
        <end position="84"/>
    </location>
</feature>
<dbReference type="EMBL" id="BKCP01009715">
    <property type="protein sequence ID" value="GER51462.1"/>
    <property type="molecule type" value="Genomic_DNA"/>
</dbReference>
<feature type="region of interest" description="Disordered" evidence="1">
    <location>
        <begin position="53"/>
        <end position="84"/>
    </location>
</feature>
<protein>
    <submittedName>
        <fullName evidence="2">SPP1 gp7 family phage head morphogenesis protein</fullName>
    </submittedName>
</protein>
<dbReference type="Proteomes" id="UP000325081">
    <property type="component" value="Unassembled WGS sequence"/>
</dbReference>
<gene>
    <name evidence="2" type="ORF">STAS_28849</name>
</gene>
<keyword evidence="3" id="KW-1185">Reference proteome</keyword>